<dbReference type="Proteomes" id="UP000287651">
    <property type="component" value="Unassembled WGS sequence"/>
</dbReference>
<protein>
    <submittedName>
        <fullName evidence="2">Uncharacterized protein</fullName>
    </submittedName>
</protein>
<name>A0A426Z1A1_ENSVE</name>
<evidence type="ECO:0000313" key="3">
    <source>
        <dbReference type="Proteomes" id="UP000287651"/>
    </source>
</evidence>
<evidence type="ECO:0000256" key="1">
    <source>
        <dbReference type="SAM" id="MobiDB-lite"/>
    </source>
</evidence>
<evidence type="ECO:0000313" key="2">
    <source>
        <dbReference type="EMBL" id="RRT57742.1"/>
    </source>
</evidence>
<feature type="compositionally biased region" description="Basic residues" evidence="1">
    <location>
        <begin position="1"/>
        <end position="11"/>
    </location>
</feature>
<dbReference type="EMBL" id="AMZH03009017">
    <property type="protein sequence ID" value="RRT57742.1"/>
    <property type="molecule type" value="Genomic_DNA"/>
</dbReference>
<reference evidence="2 3" key="1">
    <citation type="journal article" date="2014" name="Agronomy (Basel)">
        <title>A Draft Genome Sequence for Ensete ventricosum, the Drought-Tolerant Tree Against Hunger.</title>
        <authorList>
            <person name="Harrison J."/>
            <person name="Moore K.A."/>
            <person name="Paszkiewicz K."/>
            <person name="Jones T."/>
            <person name="Grant M."/>
            <person name="Ambacheew D."/>
            <person name="Muzemil S."/>
            <person name="Studholme D.J."/>
        </authorList>
    </citation>
    <scope>NUCLEOTIDE SEQUENCE [LARGE SCALE GENOMIC DNA]</scope>
</reference>
<feature type="region of interest" description="Disordered" evidence="1">
    <location>
        <begin position="1"/>
        <end position="56"/>
    </location>
</feature>
<gene>
    <name evidence="2" type="ORF">B296_00047042</name>
</gene>
<accession>A0A426Z1A1</accession>
<dbReference type="AlphaFoldDB" id="A0A426Z1A1"/>
<comment type="caution">
    <text evidence="2">The sequence shown here is derived from an EMBL/GenBank/DDBJ whole genome shotgun (WGS) entry which is preliminary data.</text>
</comment>
<feature type="non-terminal residue" evidence="2">
    <location>
        <position position="56"/>
    </location>
</feature>
<organism evidence="2 3">
    <name type="scientific">Ensete ventricosum</name>
    <name type="common">Abyssinian banana</name>
    <name type="synonym">Musa ensete</name>
    <dbReference type="NCBI Taxonomy" id="4639"/>
    <lineage>
        <taxon>Eukaryota</taxon>
        <taxon>Viridiplantae</taxon>
        <taxon>Streptophyta</taxon>
        <taxon>Embryophyta</taxon>
        <taxon>Tracheophyta</taxon>
        <taxon>Spermatophyta</taxon>
        <taxon>Magnoliopsida</taxon>
        <taxon>Liliopsida</taxon>
        <taxon>Zingiberales</taxon>
        <taxon>Musaceae</taxon>
        <taxon>Ensete</taxon>
    </lineage>
</organism>
<sequence>MKKRRDGRPHGKPMPWDEAKIFRLSASPPPTVPGGGDRAARNFSAKHRTGGSEEIR</sequence>
<proteinExistence type="predicted"/>